<sequence length="193" mass="21610">MFVFISTLQVVSRLGASWWAYVPVLEILNPLSELSSSTSYIYIIFLLARLVFNNLLIPIIGITVEGKRQVLLCPGPALSLSVIRRLSAWNEKGVWFMNLMSVARARNYTRDMIAVCIFVLVIFPIVYLPRVLISGALAVLRGMLTSDIVYCLVQLLMFCIQLPLAMISGLIMMVLFVPLKIISLILGPTPVYE</sequence>
<keyword evidence="1" id="KW-1133">Transmembrane helix</keyword>
<feature type="transmembrane region" description="Helical" evidence="1">
    <location>
        <begin position="113"/>
        <end position="140"/>
    </location>
</feature>
<evidence type="ECO:0000256" key="1">
    <source>
        <dbReference type="SAM" id="Phobius"/>
    </source>
</evidence>
<dbReference type="InParanoid" id="A0A1E1KNI6"/>
<comment type="caution">
    <text evidence="2">The sequence shown here is derived from an EMBL/GenBank/DDBJ whole genome shotgun (WGS) entry which is preliminary data.</text>
</comment>
<organism evidence="2 3">
    <name type="scientific">Rhynchosporium graminicola</name>
    <dbReference type="NCBI Taxonomy" id="2792576"/>
    <lineage>
        <taxon>Eukaryota</taxon>
        <taxon>Fungi</taxon>
        <taxon>Dikarya</taxon>
        <taxon>Ascomycota</taxon>
        <taxon>Pezizomycotina</taxon>
        <taxon>Leotiomycetes</taxon>
        <taxon>Helotiales</taxon>
        <taxon>Ploettnerulaceae</taxon>
        <taxon>Rhynchosporium</taxon>
    </lineage>
</organism>
<evidence type="ECO:0000313" key="2">
    <source>
        <dbReference type="EMBL" id="CZS99561.1"/>
    </source>
</evidence>
<feature type="transmembrane region" description="Helical" evidence="1">
    <location>
        <begin position="40"/>
        <end position="62"/>
    </location>
</feature>
<keyword evidence="3" id="KW-1185">Reference proteome</keyword>
<dbReference type="EMBL" id="FJUW01000017">
    <property type="protein sequence ID" value="CZS99561.1"/>
    <property type="molecule type" value="Genomic_DNA"/>
</dbReference>
<reference evidence="3" key="1">
    <citation type="submission" date="2016-03" db="EMBL/GenBank/DDBJ databases">
        <authorList>
            <person name="Ploux O."/>
        </authorList>
    </citation>
    <scope>NUCLEOTIDE SEQUENCE [LARGE SCALE GENOMIC DNA]</scope>
    <source>
        <strain evidence="3">UK7</strain>
    </source>
</reference>
<evidence type="ECO:0000313" key="3">
    <source>
        <dbReference type="Proteomes" id="UP000178129"/>
    </source>
</evidence>
<proteinExistence type="predicted"/>
<keyword evidence="1" id="KW-0472">Membrane</keyword>
<dbReference type="Proteomes" id="UP000178129">
    <property type="component" value="Unassembled WGS sequence"/>
</dbReference>
<keyword evidence="1" id="KW-0812">Transmembrane</keyword>
<gene>
    <name evidence="2" type="ORF">RCO7_07905</name>
</gene>
<dbReference type="AlphaFoldDB" id="A0A1E1KNI6"/>
<accession>A0A1E1KNI6</accession>
<name>A0A1E1KNI6_9HELO</name>
<protein>
    <submittedName>
        <fullName evidence="2">Uncharacterized protein</fullName>
    </submittedName>
</protein>